<proteinExistence type="predicted"/>
<evidence type="ECO:0000313" key="3">
    <source>
        <dbReference type="Proteomes" id="UP001501442"/>
    </source>
</evidence>
<reference evidence="3" key="1">
    <citation type="journal article" date="2019" name="Int. J. Syst. Evol. Microbiol.">
        <title>The Global Catalogue of Microorganisms (GCM) 10K type strain sequencing project: providing services to taxonomists for standard genome sequencing and annotation.</title>
        <authorList>
            <consortium name="The Broad Institute Genomics Platform"/>
            <consortium name="The Broad Institute Genome Sequencing Center for Infectious Disease"/>
            <person name="Wu L."/>
            <person name="Ma J."/>
        </authorList>
    </citation>
    <scope>NUCLEOTIDE SEQUENCE [LARGE SCALE GENOMIC DNA]</scope>
    <source>
        <strain evidence="3">JCM 17939</strain>
    </source>
</reference>
<feature type="region of interest" description="Disordered" evidence="1">
    <location>
        <begin position="299"/>
        <end position="324"/>
    </location>
</feature>
<dbReference type="Pfam" id="PF11382">
    <property type="entry name" value="MctB"/>
    <property type="match status" value="1"/>
</dbReference>
<sequence length="324" mass="33517">MIDFRYHLVSIIAVFLALALGLVVGASALRGPLVDQLKDNSNRLKNSNEVLRKEKDAAAQVRDYGSQVTDAVAGQVVAGRLKDQSVVFVEAPGADDQMRAQTADMVQKAGARISGYVTLQSKYLDPNQQATLNELTDQLKPAGLNFPADASSYDRTASELASVLVTKQAARSGQEDPAAGQVLSGFKEAGFLTFSGQPATRATLAIVIAPAAASNDKNADAQNKALGALPTALYTYGGGVVAVGDPDSATQGGLIKALRDDDDADGHVSTVDTADVPAGRLTAVLALVAAKQGKAGDYGIGSKVDGPLPTPVPTPTPTMTKTKK</sequence>
<name>A0ABP8UL67_9ACTN</name>
<organism evidence="2 3">
    <name type="scientific">Actinoallomurus vinaceus</name>
    <dbReference type="NCBI Taxonomy" id="1080074"/>
    <lineage>
        <taxon>Bacteria</taxon>
        <taxon>Bacillati</taxon>
        <taxon>Actinomycetota</taxon>
        <taxon>Actinomycetes</taxon>
        <taxon>Streptosporangiales</taxon>
        <taxon>Thermomonosporaceae</taxon>
        <taxon>Actinoallomurus</taxon>
    </lineage>
</organism>
<dbReference type="Proteomes" id="UP001501442">
    <property type="component" value="Unassembled WGS sequence"/>
</dbReference>
<protein>
    <submittedName>
        <fullName evidence="2">Copper transporter</fullName>
    </submittedName>
</protein>
<evidence type="ECO:0000256" key="1">
    <source>
        <dbReference type="SAM" id="MobiDB-lite"/>
    </source>
</evidence>
<comment type="caution">
    <text evidence="2">The sequence shown here is derived from an EMBL/GenBank/DDBJ whole genome shotgun (WGS) entry which is preliminary data.</text>
</comment>
<keyword evidence="3" id="KW-1185">Reference proteome</keyword>
<gene>
    <name evidence="2" type="ORF">GCM10023196_070110</name>
</gene>
<dbReference type="InterPro" id="IPR021522">
    <property type="entry name" value="MctB"/>
</dbReference>
<evidence type="ECO:0000313" key="2">
    <source>
        <dbReference type="EMBL" id="GAA4633261.1"/>
    </source>
</evidence>
<accession>A0ABP8UL67</accession>
<dbReference type="EMBL" id="BAABHK010000012">
    <property type="protein sequence ID" value="GAA4633261.1"/>
    <property type="molecule type" value="Genomic_DNA"/>
</dbReference>
<dbReference type="RefSeq" id="WP_345436274.1">
    <property type="nucleotide sequence ID" value="NZ_BAABHK010000012.1"/>
</dbReference>